<sequence length="440" mass="50335">MKKQSIIYLIVLILVFFSQSLCYEYNITKVSDWKSFNATSEDYKIAVSPVVAQSNSLTLQLPDSKIVALVHGIKSKGSSQLIQQIAILDFEGSVLYSAINENVSGRSSAALSLTNVENEFIYVYTENAQIYFTFYDEKLNYKRGAQNKKLTTVGTYSQFYYPIISMGKDIMYITLMAQNQQSQCIQVYVLDLSDTSTYTISKTHSYTGYYNIKPFGYTIQAYNDNSAIAHFYAVNNQNQDILVQLQYKTPGILRQNYPKEIKKTIPVETQYANWNWNSVLHQDNETSTFITSNNSDQELMLYTFGKDGDEICYEIIDISGYYGFNYYYGIHGNKGWIYLQDTTNQQGYFALFDPEICTLNLKKMTGTSIYQGSAGSFVDFQGEKILVFEYGNLVDVGKQKNVQGKIYRAGFLEVDEDVWARLLGFQVFVGFLLVFSLVFW</sequence>
<comment type="caution">
    <text evidence="3">The sequence shown here is derived from an EMBL/GenBank/DDBJ whole genome shotgun (WGS) entry which is preliminary data.</text>
</comment>
<keyword evidence="2" id="KW-0732">Signal</keyword>
<accession>A0A0V0Q7J0</accession>
<feature type="chain" id="PRO_5006867337" description="Transmembrane protein" evidence="2">
    <location>
        <begin position="23"/>
        <end position="440"/>
    </location>
</feature>
<name>A0A0V0Q7J0_PSEPJ</name>
<dbReference type="EMBL" id="LDAU01000268">
    <property type="protein sequence ID" value="KRW98145.1"/>
    <property type="molecule type" value="Genomic_DNA"/>
</dbReference>
<keyword evidence="1" id="KW-0812">Transmembrane</keyword>
<feature type="signal peptide" evidence="2">
    <location>
        <begin position="1"/>
        <end position="22"/>
    </location>
</feature>
<evidence type="ECO:0000313" key="4">
    <source>
        <dbReference type="Proteomes" id="UP000054937"/>
    </source>
</evidence>
<dbReference type="InParanoid" id="A0A0V0Q7J0"/>
<dbReference type="Proteomes" id="UP000054937">
    <property type="component" value="Unassembled WGS sequence"/>
</dbReference>
<evidence type="ECO:0000256" key="2">
    <source>
        <dbReference type="SAM" id="SignalP"/>
    </source>
</evidence>
<proteinExistence type="predicted"/>
<reference evidence="3 4" key="1">
    <citation type="journal article" date="2015" name="Sci. Rep.">
        <title>Genome of the facultative scuticociliatosis pathogen Pseudocohnilembus persalinus provides insight into its virulence through horizontal gene transfer.</title>
        <authorList>
            <person name="Xiong J."/>
            <person name="Wang G."/>
            <person name="Cheng J."/>
            <person name="Tian M."/>
            <person name="Pan X."/>
            <person name="Warren A."/>
            <person name="Jiang C."/>
            <person name="Yuan D."/>
            <person name="Miao W."/>
        </authorList>
    </citation>
    <scope>NUCLEOTIDE SEQUENCE [LARGE SCALE GENOMIC DNA]</scope>
    <source>
        <strain evidence="3">36N120E</strain>
    </source>
</reference>
<feature type="transmembrane region" description="Helical" evidence="1">
    <location>
        <begin position="418"/>
        <end position="439"/>
    </location>
</feature>
<keyword evidence="4" id="KW-1185">Reference proteome</keyword>
<keyword evidence="1" id="KW-1133">Transmembrane helix</keyword>
<protein>
    <recommendedName>
        <fullName evidence="5">Transmembrane protein</fullName>
    </recommendedName>
</protein>
<keyword evidence="1" id="KW-0472">Membrane</keyword>
<organism evidence="3 4">
    <name type="scientific">Pseudocohnilembus persalinus</name>
    <name type="common">Ciliate</name>
    <dbReference type="NCBI Taxonomy" id="266149"/>
    <lineage>
        <taxon>Eukaryota</taxon>
        <taxon>Sar</taxon>
        <taxon>Alveolata</taxon>
        <taxon>Ciliophora</taxon>
        <taxon>Intramacronucleata</taxon>
        <taxon>Oligohymenophorea</taxon>
        <taxon>Scuticociliatia</taxon>
        <taxon>Philasterida</taxon>
        <taxon>Pseudocohnilembidae</taxon>
        <taxon>Pseudocohnilembus</taxon>
    </lineage>
</organism>
<evidence type="ECO:0000256" key="1">
    <source>
        <dbReference type="SAM" id="Phobius"/>
    </source>
</evidence>
<evidence type="ECO:0008006" key="5">
    <source>
        <dbReference type="Google" id="ProtNLM"/>
    </source>
</evidence>
<evidence type="ECO:0000313" key="3">
    <source>
        <dbReference type="EMBL" id="KRW98145.1"/>
    </source>
</evidence>
<dbReference type="AlphaFoldDB" id="A0A0V0Q7J0"/>
<gene>
    <name evidence="3" type="ORF">PPERSA_09085</name>
</gene>